<evidence type="ECO:0000313" key="4">
    <source>
        <dbReference type="Proteomes" id="UP000002440"/>
    </source>
</evidence>
<dbReference type="SMART" id="SM01012">
    <property type="entry name" value="ANTAR"/>
    <property type="match status" value="1"/>
</dbReference>
<dbReference type="Proteomes" id="UP000002440">
    <property type="component" value="Chromosome"/>
</dbReference>
<accession>Q1H4I7</accession>
<protein>
    <submittedName>
        <fullName evidence="3">Response regulator receiver and ANTAR domain protein</fullName>
    </submittedName>
</protein>
<dbReference type="InterPro" id="IPR036388">
    <property type="entry name" value="WH-like_DNA-bd_sf"/>
</dbReference>
<evidence type="ECO:0000259" key="2">
    <source>
        <dbReference type="PROSITE" id="PS50921"/>
    </source>
</evidence>
<name>Q1H4I7_METFK</name>
<reference evidence="3 4" key="1">
    <citation type="submission" date="2006-03" db="EMBL/GenBank/DDBJ databases">
        <title>Complete sequence of Methylobacillus flagellatus KT.</title>
        <authorList>
            <consortium name="US DOE Joint Genome Institute"/>
            <person name="Copeland A."/>
            <person name="Lucas S."/>
            <person name="Lapidus A."/>
            <person name="Barry K."/>
            <person name="Detter J.C."/>
            <person name="Glavina del Rio T."/>
            <person name="Hammon N."/>
            <person name="Israni S."/>
            <person name="Dalin E."/>
            <person name="Tice H."/>
            <person name="Pitluck S."/>
            <person name="Brettin T."/>
            <person name="Bruce D."/>
            <person name="Han C."/>
            <person name="Tapia R."/>
            <person name="Saunders E."/>
            <person name="Gilna P."/>
            <person name="Schmutz J."/>
            <person name="Larimer F."/>
            <person name="Land M."/>
            <person name="Kyrpides N."/>
            <person name="Anderson I."/>
            <person name="Richardson P."/>
        </authorList>
    </citation>
    <scope>NUCLEOTIDE SEQUENCE [LARGE SCALE GENOMIC DNA]</scope>
    <source>
        <strain evidence="4">KT / ATCC 51484 / DSM 6875</strain>
    </source>
</reference>
<dbReference type="Pfam" id="PF03861">
    <property type="entry name" value="ANTAR"/>
    <property type="match status" value="1"/>
</dbReference>
<keyword evidence="4" id="KW-1185">Reference proteome</keyword>
<dbReference type="eggNOG" id="COG3707">
    <property type="taxonomic scope" value="Bacteria"/>
</dbReference>
<dbReference type="InterPro" id="IPR005561">
    <property type="entry name" value="ANTAR"/>
</dbReference>
<feature type="coiled-coil region" evidence="1">
    <location>
        <begin position="382"/>
        <end position="419"/>
    </location>
</feature>
<dbReference type="PROSITE" id="PS50921">
    <property type="entry name" value="ANTAR"/>
    <property type="match status" value="1"/>
</dbReference>
<dbReference type="SUPFAM" id="SSF52172">
    <property type="entry name" value="CheY-like"/>
    <property type="match status" value="1"/>
</dbReference>
<gene>
    <name evidence="3" type="ordered locus">Mfla_0329</name>
</gene>
<evidence type="ECO:0000256" key="1">
    <source>
        <dbReference type="SAM" id="Coils"/>
    </source>
</evidence>
<dbReference type="Pfam" id="PF08376">
    <property type="entry name" value="NIT"/>
    <property type="match status" value="1"/>
</dbReference>
<dbReference type="InterPro" id="IPR013587">
    <property type="entry name" value="Nitrate/nitrite_sensing"/>
</dbReference>
<dbReference type="EMBL" id="CP000284">
    <property type="protein sequence ID" value="ABE48600.1"/>
    <property type="molecule type" value="Genomic_DNA"/>
</dbReference>
<evidence type="ECO:0000313" key="3">
    <source>
        <dbReference type="EMBL" id="ABE48600.1"/>
    </source>
</evidence>
<dbReference type="InterPro" id="IPR011006">
    <property type="entry name" value="CheY-like_superfamily"/>
</dbReference>
<sequence length="464" mass="53062">MQARHPGYRAYCPPRGGLTDCPIIVGFSIDRTRMIIATEFNMKDFSPDQTIILAKIRHIEELERLSACTVFVETIGLIIHQIQAERGASCLYLASAGQRFGRERSDIIEQNQGLELRFREALQRHLEHDSMVDAKQLTLISWILLGFDQLKALRHQVTLHKISFPDCIQSFNRFVGCLISLIFDITDNAVNSKISTYLLALYNLVQGKEFAGQERAVGSYMFGSGQVQQEHQQKLLELIALQDRHFELFCQFGGHQLQKAWAASMDTSIHQRHRQFRGKLTHAHDGQAVKTHDGDEWFELCSQRLTDIWHLQCQLIKGMHDMLETLAKEAKNDLEKTRQYLQKVRRQPAQSATLDSAFFNLSIPVENAYTFLAHDSQHAYPMESIVSLLQQQSQQIAEIENELAETKQALAERKQIERAKGLLMSKRGISEVEAYKILRSTAMEQNRKIIDVADNILAKQNSLS</sequence>
<organism evidence="3 4">
    <name type="scientific">Methylobacillus flagellatus (strain ATCC 51484 / DSM 6875 / VKM B-1610 / KT)</name>
    <dbReference type="NCBI Taxonomy" id="265072"/>
    <lineage>
        <taxon>Bacteria</taxon>
        <taxon>Pseudomonadati</taxon>
        <taxon>Pseudomonadota</taxon>
        <taxon>Betaproteobacteria</taxon>
        <taxon>Nitrosomonadales</taxon>
        <taxon>Methylophilaceae</taxon>
        <taxon>Methylobacillus</taxon>
    </lineage>
</organism>
<dbReference type="HOGENOM" id="CLU_052982_0_0_4"/>
<proteinExistence type="predicted"/>
<dbReference type="KEGG" id="mfa:Mfla_0329"/>
<dbReference type="GO" id="GO:0003723">
    <property type="term" value="F:RNA binding"/>
    <property type="evidence" value="ECO:0007669"/>
    <property type="project" value="InterPro"/>
</dbReference>
<keyword evidence="1" id="KW-0175">Coiled coil</keyword>
<feature type="domain" description="ANTAR" evidence="2">
    <location>
        <begin position="396"/>
        <end position="457"/>
    </location>
</feature>
<dbReference type="AlphaFoldDB" id="Q1H4I7"/>
<dbReference type="Gene3D" id="1.10.10.10">
    <property type="entry name" value="Winged helix-like DNA-binding domain superfamily/Winged helix DNA-binding domain"/>
    <property type="match status" value="1"/>
</dbReference>
<dbReference type="STRING" id="265072.Mfla_0329"/>